<proteinExistence type="predicted"/>
<comment type="caution">
    <text evidence="1">The sequence shown here is derived from an EMBL/GenBank/DDBJ whole genome shotgun (WGS) entry which is preliminary data.</text>
</comment>
<evidence type="ECO:0000313" key="1">
    <source>
        <dbReference type="EMBL" id="MDT0532849.1"/>
    </source>
</evidence>
<organism evidence="1 2">
    <name type="scientific">Micromonospora reichwaldensis</name>
    <dbReference type="NCBI Taxonomy" id="3075516"/>
    <lineage>
        <taxon>Bacteria</taxon>
        <taxon>Bacillati</taxon>
        <taxon>Actinomycetota</taxon>
        <taxon>Actinomycetes</taxon>
        <taxon>Micromonosporales</taxon>
        <taxon>Micromonosporaceae</taxon>
        <taxon>Micromonospora</taxon>
    </lineage>
</organism>
<dbReference type="RefSeq" id="WP_311414530.1">
    <property type="nucleotide sequence ID" value="NZ_JAVRFL010000048.1"/>
</dbReference>
<sequence>MTRQKRNGDGHSSTVDAVTDVMGRDDVTAELFAFPHTDFFRETATGTERELAGNRAVVSAAPRTVATGRPGHPVVG</sequence>
<gene>
    <name evidence="1" type="ORF">RM555_28015</name>
</gene>
<keyword evidence="2" id="KW-1185">Reference proteome</keyword>
<accession>A0ABU2X5Z3</accession>
<dbReference type="EMBL" id="JAVRFL010000048">
    <property type="protein sequence ID" value="MDT0532849.1"/>
    <property type="molecule type" value="Genomic_DNA"/>
</dbReference>
<dbReference type="Proteomes" id="UP001180973">
    <property type="component" value="Unassembled WGS sequence"/>
</dbReference>
<protein>
    <submittedName>
        <fullName evidence="1">Uncharacterized protein</fullName>
    </submittedName>
</protein>
<name>A0ABU2X5Z3_9ACTN</name>
<reference evidence="1" key="1">
    <citation type="submission" date="2023-09" db="EMBL/GenBank/DDBJ databases">
        <title>30 novel species of actinomycetes from the DSMZ collection.</title>
        <authorList>
            <person name="Nouioui I."/>
        </authorList>
    </citation>
    <scope>NUCLEOTIDE SEQUENCE</scope>
    <source>
        <strain evidence="1">DSM 115977</strain>
    </source>
</reference>
<evidence type="ECO:0000313" key="2">
    <source>
        <dbReference type="Proteomes" id="UP001180973"/>
    </source>
</evidence>